<protein>
    <submittedName>
        <fullName evidence="1">Uncharacterized protein</fullName>
    </submittedName>
</protein>
<evidence type="ECO:0000313" key="2">
    <source>
        <dbReference type="Proteomes" id="UP000183180"/>
    </source>
</evidence>
<dbReference type="AlphaFoldDB" id="A0A1H2K846"/>
<sequence length="123" mass="13326">MNVNGQAADELAQQLVTQATSEGRTVLVVGKGAHCTDLFDRIVAIDELPQRRSRSRRYIQYANGAEIYFRPATPDVARGFLSCDTLCILAPITEAARASAEPTLSSTDEPIILSTFAYAPHDG</sequence>
<name>A0A1H2K846_9ACTN</name>
<dbReference type="STRING" id="158898.SAMN04488548_1342948"/>
<gene>
    <name evidence="1" type="ORF">SAMN04488548_1342948</name>
</gene>
<dbReference type="RefSeq" id="WP_074851552.1">
    <property type="nucleotide sequence ID" value="NZ_FNLM01000034.1"/>
</dbReference>
<proteinExistence type="predicted"/>
<reference evidence="1 2" key="1">
    <citation type="submission" date="2016-10" db="EMBL/GenBank/DDBJ databases">
        <authorList>
            <person name="de Groot N.N."/>
        </authorList>
    </citation>
    <scope>NUCLEOTIDE SEQUENCE [LARGE SCALE GENOMIC DNA]</scope>
    <source>
        <strain evidence="1 2">DSM 44215</strain>
    </source>
</reference>
<dbReference type="EMBL" id="FNLM01000034">
    <property type="protein sequence ID" value="SDU64742.1"/>
    <property type="molecule type" value="Genomic_DNA"/>
</dbReference>
<dbReference type="Proteomes" id="UP000183180">
    <property type="component" value="Unassembled WGS sequence"/>
</dbReference>
<organism evidence="1 2">
    <name type="scientific">Gordonia westfalica</name>
    <dbReference type="NCBI Taxonomy" id="158898"/>
    <lineage>
        <taxon>Bacteria</taxon>
        <taxon>Bacillati</taxon>
        <taxon>Actinomycetota</taxon>
        <taxon>Actinomycetes</taxon>
        <taxon>Mycobacteriales</taxon>
        <taxon>Gordoniaceae</taxon>
        <taxon>Gordonia</taxon>
    </lineage>
</organism>
<evidence type="ECO:0000313" key="1">
    <source>
        <dbReference type="EMBL" id="SDU64742.1"/>
    </source>
</evidence>
<accession>A0A1H2K846</accession>